<dbReference type="EMBL" id="UINC01000206">
    <property type="protein sequence ID" value="SUZ51106.1"/>
    <property type="molecule type" value="Genomic_DNA"/>
</dbReference>
<evidence type="ECO:0000313" key="1">
    <source>
        <dbReference type="EMBL" id="SUZ51106.1"/>
    </source>
</evidence>
<sequence length="158" mass="16296">VVVLAVLSMSGCGGPEPATLDIEVVEPLVPAALLPAHPDLVVDVDCGSPDPDRLGPVTCVATVSGVEVSVVVHRPAIDGRIRVESPALLVDAADVATRAAGRLEADLGFPVAVACRPAVRVAVPGQEFACRATDPEDRPMDLVATLIDTDGSFRLRFG</sequence>
<gene>
    <name evidence="1" type="ORF">METZ01_LOCUS3960</name>
</gene>
<accession>A0A381N929</accession>
<protein>
    <recommendedName>
        <fullName evidence="2">DUF4333 domain-containing protein</fullName>
    </recommendedName>
</protein>
<dbReference type="AlphaFoldDB" id="A0A381N929"/>
<organism evidence="1">
    <name type="scientific">marine metagenome</name>
    <dbReference type="NCBI Taxonomy" id="408172"/>
    <lineage>
        <taxon>unclassified sequences</taxon>
        <taxon>metagenomes</taxon>
        <taxon>ecological metagenomes</taxon>
    </lineage>
</organism>
<name>A0A381N929_9ZZZZ</name>
<reference evidence="1" key="1">
    <citation type="submission" date="2018-05" db="EMBL/GenBank/DDBJ databases">
        <authorList>
            <person name="Lanie J.A."/>
            <person name="Ng W.-L."/>
            <person name="Kazmierczak K.M."/>
            <person name="Andrzejewski T.M."/>
            <person name="Davidsen T.M."/>
            <person name="Wayne K.J."/>
            <person name="Tettelin H."/>
            <person name="Glass J.I."/>
            <person name="Rusch D."/>
            <person name="Podicherti R."/>
            <person name="Tsui H.-C.T."/>
            <person name="Winkler M.E."/>
        </authorList>
    </citation>
    <scope>NUCLEOTIDE SEQUENCE</scope>
</reference>
<feature type="non-terminal residue" evidence="1">
    <location>
        <position position="1"/>
    </location>
</feature>
<proteinExistence type="predicted"/>
<evidence type="ECO:0008006" key="2">
    <source>
        <dbReference type="Google" id="ProtNLM"/>
    </source>
</evidence>